<dbReference type="STRING" id="235279.HH_0091"/>
<dbReference type="PROSITE" id="PS00455">
    <property type="entry name" value="AMP_BINDING"/>
    <property type="match status" value="1"/>
</dbReference>
<evidence type="ECO:0000259" key="4">
    <source>
        <dbReference type="Pfam" id="PF13193"/>
    </source>
</evidence>
<dbReference type="PANTHER" id="PTHR24096">
    <property type="entry name" value="LONG-CHAIN-FATTY-ACID--COA LIGASE"/>
    <property type="match status" value="1"/>
</dbReference>
<proteinExistence type="inferred from homology"/>
<dbReference type="Gene3D" id="3.40.50.12780">
    <property type="entry name" value="N-terminal domain of ligase-like"/>
    <property type="match status" value="1"/>
</dbReference>
<feature type="domain" description="AMP-binding enzyme C-terminal" evidence="4">
    <location>
        <begin position="353"/>
        <end position="431"/>
    </location>
</feature>
<dbReference type="Gene3D" id="3.30.300.30">
    <property type="match status" value="1"/>
</dbReference>
<dbReference type="Pfam" id="PF00501">
    <property type="entry name" value="AMP-binding"/>
    <property type="match status" value="1"/>
</dbReference>
<evidence type="ECO:0000259" key="3">
    <source>
        <dbReference type="Pfam" id="PF00501"/>
    </source>
</evidence>
<dbReference type="RefSeq" id="WP_011114934.1">
    <property type="nucleotide sequence ID" value="NC_004917.1"/>
</dbReference>
<organism evidence="5 6">
    <name type="scientific">Helicobacter hepaticus (strain ATCC 51449 / 3B1)</name>
    <dbReference type="NCBI Taxonomy" id="235279"/>
    <lineage>
        <taxon>Bacteria</taxon>
        <taxon>Pseudomonadati</taxon>
        <taxon>Campylobacterota</taxon>
        <taxon>Epsilonproteobacteria</taxon>
        <taxon>Campylobacterales</taxon>
        <taxon>Helicobacteraceae</taxon>
        <taxon>Helicobacter</taxon>
    </lineage>
</organism>
<dbReference type="InterPro" id="IPR045851">
    <property type="entry name" value="AMP-bd_C_sf"/>
</dbReference>
<keyword evidence="2" id="KW-0436">Ligase</keyword>
<accession>Q7VK01</accession>
<gene>
    <name evidence="5" type="ordered locus">HH_0091</name>
</gene>
<dbReference type="KEGG" id="hhe:HH_0091"/>
<dbReference type="eggNOG" id="COG0318">
    <property type="taxonomic scope" value="Bacteria"/>
</dbReference>
<evidence type="ECO:0000313" key="6">
    <source>
        <dbReference type="Proteomes" id="UP000002495"/>
    </source>
</evidence>
<comment type="similarity">
    <text evidence="1">Belongs to the ATP-dependent AMP-binding enzyme family.</text>
</comment>
<dbReference type="CDD" id="cd04433">
    <property type="entry name" value="AFD_class_I"/>
    <property type="match status" value="1"/>
</dbReference>
<dbReference type="GO" id="GO:0016405">
    <property type="term" value="F:CoA-ligase activity"/>
    <property type="evidence" value="ECO:0007669"/>
    <property type="project" value="TreeGrafter"/>
</dbReference>
<dbReference type="Proteomes" id="UP000002495">
    <property type="component" value="Chromosome"/>
</dbReference>
<evidence type="ECO:0008006" key="7">
    <source>
        <dbReference type="Google" id="ProtNLM"/>
    </source>
</evidence>
<feature type="domain" description="AMP-dependent synthetase/ligase" evidence="3">
    <location>
        <begin position="118"/>
        <end position="269"/>
    </location>
</feature>
<dbReference type="InterPro" id="IPR000873">
    <property type="entry name" value="AMP-dep_synth/lig_dom"/>
</dbReference>
<keyword evidence="6" id="KW-1185">Reference proteome</keyword>
<dbReference type="Pfam" id="PF13193">
    <property type="entry name" value="AMP-binding_C"/>
    <property type="match status" value="1"/>
</dbReference>
<dbReference type="PANTHER" id="PTHR24096:SF149">
    <property type="entry name" value="AMP-BINDING DOMAIN-CONTAINING PROTEIN-RELATED"/>
    <property type="match status" value="1"/>
</dbReference>
<dbReference type="InterPro" id="IPR020845">
    <property type="entry name" value="AMP-binding_CS"/>
</dbReference>
<dbReference type="HOGENOM" id="CLU_000022_59_13_7"/>
<protein>
    <recommendedName>
        <fullName evidence="7">AMP-dependent synthetase/ligase domain-containing protein</fullName>
    </recommendedName>
</protein>
<reference evidence="5 6" key="1">
    <citation type="journal article" date="2003" name="Proc. Natl. Acad. Sci. U.S.A.">
        <title>The complete genome sequence of the carcinogenic bacterium Helicobacter hepaticus.</title>
        <authorList>
            <person name="Suerbaum S."/>
            <person name="Josenhans C."/>
            <person name="Sterzenbach T."/>
            <person name="Drescher B."/>
            <person name="Brandt P."/>
            <person name="Bell M."/>
            <person name="Droege M."/>
            <person name="Fartmann B."/>
            <person name="Fischer H.-P."/>
            <person name="Ge Z."/>
            <person name="Hoerster A."/>
            <person name="Holland R."/>
            <person name="Klein K."/>
            <person name="Koenig J."/>
            <person name="Macko L."/>
            <person name="Mendz G.L."/>
            <person name="Nyakatura G."/>
            <person name="Schauer D.B."/>
            <person name="Shen Z."/>
            <person name="Weber J."/>
            <person name="Frosch M."/>
            <person name="Fox J.G."/>
        </authorList>
    </citation>
    <scope>NUCLEOTIDE SEQUENCE [LARGE SCALE GENOMIC DNA]</scope>
    <source>
        <strain evidence="6">ATCC 51449 / 3B1</strain>
    </source>
</reference>
<sequence length="503" mass="56265">MPDFLQRISYFKENIAFICDDKSYTYAALLQSIESKRQSLQIPQGSIVAIVGDYSFAQITYFFALYRKKCIIVPILPRNMDFDVGEFGIEFILQVHNGAIKRVDSQKYELLQSLKDSKQSGLILFSSGSTGKPKAIVHSLDTFLAAYSAKKANPLRVLSVYLPDHIAGIDVVCNTLGGGGTLVIPKQRQPQFILSALKQYEIEILPASPTLLRLLLLSDITKYDLDSLKLVIYGSEPMSEALLASLHQALPHTNFKQGFGTSETNAMKTKNMQEFFKIVNASYKIVNNELFIKSPTQALGYLNADNSVFDEQGYFATGDLVEVREEEGQKYIKIIGRAKEVINVGGEKVLPQEIEGILLKMPYIQDCLVYGESNAITGQSVSAKVVLDAKVLFSNLELKKQIRIFCKDKLAAFKIPTKVEIVESLAMSERFKKLRNVRGGGALNISLFVIILESQVDSKNGTFTFICNTYSQNRKKSSYSPYLKICTNHLFVPSNNYYMQRAG</sequence>
<dbReference type="AlphaFoldDB" id="Q7VK01"/>
<dbReference type="SUPFAM" id="SSF56801">
    <property type="entry name" value="Acetyl-CoA synthetase-like"/>
    <property type="match status" value="1"/>
</dbReference>
<evidence type="ECO:0000313" key="5">
    <source>
        <dbReference type="EMBL" id="AAP76688.1"/>
    </source>
</evidence>
<evidence type="ECO:0000256" key="2">
    <source>
        <dbReference type="ARBA" id="ARBA00022598"/>
    </source>
</evidence>
<dbReference type="EMBL" id="AE017125">
    <property type="protein sequence ID" value="AAP76688.1"/>
    <property type="molecule type" value="Genomic_DNA"/>
</dbReference>
<dbReference type="InterPro" id="IPR042099">
    <property type="entry name" value="ANL_N_sf"/>
</dbReference>
<name>Q7VK01_HELHP</name>
<dbReference type="OrthoDB" id="9801302at2"/>
<dbReference type="InterPro" id="IPR025110">
    <property type="entry name" value="AMP-bd_C"/>
</dbReference>
<evidence type="ECO:0000256" key="1">
    <source>
        <dbReference type="ARBA" id="ARBA00006432"/>
    </source>
</evidence>